<reference evidence="4" key="1">
    <citation type="submission" date="2016-06" db="UniProtKB">
        <authorList>
            <consortium name="WormBaseParasite"/>
        </authorList>
    </citation>
    <scope>IDENTIFICATION</scope>
</reference>
<gene>
    <name evidence="2" type="ORF">GPUH_LOCUS14750</name>
</gene>
<evidence type="ECO:0000313" key="3">
    <source>
        <dbReference type="Proteomes" id="UP000271098"/>
    </source>
</evidence>
<organism evidence="4">
    <name type="scientific">Gongylonema pulchrum</name>
    <dbReference type="NCBI Taxonomy" id="637853"/>
    <lineage>
        <taxon>Eukaryota</taxon>
        <taxon>Metazoa</taxon>
        <taxon>Ecdysozoa</taxon>
        <taxon>Nematoda</taxon>
        <taxon>Chromadorea</taxon>
        <taxon>Rhabditida</taxon>
        <taxon>Spirurina</taxon>
        <taxon>Spiruromorpha</taxon>
        <taxon>Spiruroidea</taxon>
        <taxon>Gongylonematidae</taxon>
        <taxon>Gongylonema</taxon>
    </lineage>
</organism>
<accession>A0A183E1A9</accession>
<protein>
    <submittedName>
        <fullName evidence="4">Calpain catalytic domain-containing protein</fullName>
    </submittedName>
</protein>
<name>A0A183E1A9_9BILA</name>
<dbReference type="WBParaSite" id="GPUH_0001476901-mRNA-1">
    <property type="protein sequence ID" value="GPUH_0001476901-mRNA-1"/>
    <property type="gene ID" value="GPUH_0001476901"/>
</dbReference>
<sequence>MTLFGGPKPSTTPAFTFGSGTQSSRIKNPYSLTHCDFAARQTSHCLVPQPQLCSSRHCSVQHRISPHSAHPNNTESLIRSLTAPDLYGDERDGIIASLNQLLAACGVGGGFYKADQQPVIYNAENPFYLFKAIGYSRW</sequence>
<keyword evidence="3" id="KW-1185">Reference proteome</keyword>
<evidence type="ECO:0000313" key="2">
    <source>
        <dbReference type="EMBL" id="VDN24706.1"/>
    </source>
</evidence>
<reference evidence="2 3" key="2">
    <citation type="submission" date="2018-11" db="EMBL/GenBank/DDBJ databases">
        <authorList>
            <consortium name="Pathogen Informatics"/>
        </authorList>
    </citation>
    <scope>NUCLEOTIDE SEQUENCE [LARGE SCALE GENOMIC DNA]</scope>
</reference>
<dbReference type="AlphaFoldDB" id="A0A183E1A9"/>
<dbReference type="EMBL" id="UYRT01081611">
    <property type="protein sequence ID" value="VDN24706.1"/>
    <property type="molecule type" value="Genomic_DNA"/>
</dbReference>
<feature type="compositionally biased region" description="Polar residues" evidence="1">
    <location>
        <begin position="9"/>
        <end position="23"/>
    </location>
</feature>
<dbReference type="OrthoDB" id="6162375at2759"/>
<evidence type="ECO:0000313" key="4">
    <source>
        <dbReference type="WBParaSite" id="GPUH_0001476901-mRNA-1"/>
    </source>
</evidence>
<evidence type="ECO:0000256" key="1">
    <source>
        <dbReference type="SAM" id="MobiDB-lite"/>
    </source>
</evidence>
<proteinExistence type="predicted"/>
<dbReference type="Proteomes" id="UP000271098">
    <property type="component" value="Unassembled WGS sequence"/>
</dbReference>
<feature type="region of interest" description="Disordered" evidence="1">
    <location>
        <begin position="1"/>
        <end position="23"/>
    </location>
</feature>